<dbReference type="AlphaFoldDB" id="G0NI51"/>
<dbReference type="HOGENOM" id="CLU_2322433_0_0_1"/>
<name>G0NI51_CAEBE</name>
<dbReference type="Proteomes" id="UP000008068">
    <property type="component" value="Unassembled WGS sequence"/>
</dbReference>
<evidence type="ECO:0000313" key="3">
    <source>
        <dbReference type="Proteomes" id="UP000008068"/>
    </source>
</evidence>
<dbReference type="EMBL" id="GL379887">
    <property type="protein sequence ID" value="EGT31645.1"/>
    <property type="molecule type" value="Genomic_DNA"/>
</dbReference>
<reference evidence="3" key="1">
    <citation type="submission" date="2011-07" db="EMBL/GenBank/DDBJ databases">
        <authorList>
            <consortium name="Caenorhabditis brenneri Sequencing and Analysis Consortium"/>
            <person name="Wilson R.K."/>
        </authorList>
    </citation>
    <scope>NUCLEOTIDE SEQUENCE [LARGE SCALE GENOMIC DNA]</scope>
    <source>
        <strain evidence="3">PB2801</strain>
    </source>
</reference>
<dbReference type="InParanoid" id="G0NI51"/>
<keyword evidence="1" id="KW-0812">Transmembrane</keyword>
<proteinExistence type="predicted"/>
<sequence>MSALTRKVYDVPVSTKWYVVHVDVNSRTIEGKVLVELKKKWAEEVVNGKVARIEVPLEDNAQTKKLRTMTMNIFFILLIAAPLKTNIWTTIWPSTEYGK</sequence>
<organism evidence="3">
    <name type="scientific">Caenorhabditis brenneri</name>
    <name type="common">Nematode worm</name>
    <dbReference type="NCBI Taxonomy" id="135651"/>
    <lineage>
        <taxon>Eukaryota</taxon>
        <taxon>Metazoa</taxon>
        <taxon>Ecdysozoa</taxon>
        <taxon>Nematoda</taxon>
        <taxon>Chromadorea</taxon>
        <taxon>Rhabditida</taxon>
        <taxon>Rhabditina</taxon>
        <taxon>Rhabditomorpha</taxon>
        <taxon>Rhabditoidea</taxon>
        <taxon>Rhabditidae</taxon>
        <taxon>Peloderinae</taxon>
        <taxon>Caenorhabditis</taxon>
    </lineage>
</organism>
<evidence type="ECO:0000313" key="2">
    <source>
        <dbReference type="EMBL" id="EGT31645.1"/>
    </source>
</evidence>
<accession>G0NI51</accession>
<feature type="transmembrane region" description="Helical" evidence="1">
    <location>
        <begin position="73"/>
        <end position="92"/>
    </location>
</feature>
<keyword evidence="1" id="KW-1133">Transmembrane helix</keyword>
<keyword evidence="3" id="KW-1185">Reference proteome</keyword>
<protein>
    <submittedName>
        <fullName evidence="2">Uncharacterized protein</fullName>
    </submittedName>
</protein>
<keyword evidence="1" id="KW-0472">Membrane</keyword>
<gene>
    <name evidence="2" type="ORF">CAEBREN_03695</name>
</gene>
<evidence type="ECO:0000256" key="1">
    <source>
        <dbReference type="SAM" id="Phobius"/>
    </source>
</evidence>